<sequence length="699" mass="79805">MDVWNLPISSLLYSPLVGDDPLRLLRLKPGQRSDPIVCELVPTRLDEVDKTYLATSYTWGSPENPQHITCNGQNMKIQRNAFDMLNDLRLPGEPRLVWIDAICINQSDLDERSAQVSIMHKIYSQCHCVMIWLGQGDEDSHISMKFAEGLDSTRYIKEFVDVIKTSGLPAQAQIFQRKDYLFDPEPRNDEEKRRAVSIVRFINRPWFNRVWVQQEGSVSWNTQVVCGPDTINWHQIFALGWLLSPPRTAVWPDYFPYTFAESGNNLFAIQGIQNYKLCAFRSEYGLGDSFPRTRCLNNMLIDAPRFASTDPRDKVFAMMNLRMLETNDWAPKPNYRIPWEVLFTDVAARVLKQGWLRALSISGKARQPPNWILPSWVPDYRQWDASVRDSMSQLAIHEEWMAGGPRGTREGQVPWPLIAAKSGQLPRRHRRKINPADMSEQLRLKGSSKQMLQTFISLRIFMVDEIVYTGRPLSSDLESSLTGTKYCELIRQDLDFIQSKFPAIYLNGNSVLDAYKLTIIAATDHNEGIVGPEYTSKYWDPWFRWLGAHRCDLDDVSSGVPLFNRAARNSGIFRDFCFAITKHGYFCLVPATVQPKDCVTVVKGHAVPLVIRPYTPPAATEQGAEYFELIGDAYVHGMMTNEAGCIMLELDCKANPTPTQREKILKAAQNNDGEAWRTLDFGDYTAVIDTIGPRWINLV</sequence>
<dbReference type="Proteomes" id="UP001148629">
    <property type="component" value="Unassembled WGS sequence"/>
</dbReference>
<keyword evidence="2" id="KW-1185">Reference proteome</keyword>
<reference evidence="1" key="1">
    <citation type="submission" date="2022-08" db="EMBL/GenBank/DDBJ databases">
        <title>Genome Sequence of Fusarium decemcellulare.</title>
        <authorList>
            <person name="Buettner E."/>
        </authorList>
    </citation>
    <scope>NUCLEOTIDE SEQUENCE</scope>
    <source>
        <strain evidence="1">Babe19</strain>
    </source>
</reference>
<evidence type="ECO:0000313" key="2">
    <source>
        <dbReference type="Proteomes" id="UP001148629"/>
    </source>
</evidence>
<evidence type="ECO:0000313" key="1">
    <source>
        <dbReference type="EMBL" id="KAJ3529112.1"/>
    </source>
</evidence>
<proteinExistence type="predicted"/>
<protein>
    <submittedName>
        <fullName evidence="1">Uncharacterized protein</fullName>
    </submittedName>
</protein>
<gene>
    <name evidence="1" type="ORF">NM208_g9908</name>
</gene>
<comment type="caution">
    <text evidence="1">The sequence shown here is derived from an EMBL/GenBank/DDBJ whole genome shotgun (WGS) entry which is preliminary data.</text>
</comment>
<accession>A0ACC1RZW9</accession>
<name>A0ACC1RZW9_9HYPO</name>
<organism evidence="1 2">
    <name type="scientific">Fusarium decemcellulare</name>
    <dbReference type="NCBI Taxonomy" id="57161"/>
    <lineage>
        <taxon>Eukaryota</taxon>
        <taxon>Fungi</taxon>
        <taxon>Dikarya</taxon>
        <taxon>Ascomycota</taxon>
        <taxon>Pezizomycotina</taxon>
        <taxon>Sordariomycetes</taxon>
        <taxon>Hypocreomycetidae</taxon>
        <taxon>Hypocreales</taxon>
        <taxon>Nectriaceae</taxon>
        <taxon>Fusarium</taxon>
        <taxon>Fusarium decemcellulare species complex</taxon>
    </lineage>
</organism>
<dbReference type="EMBL" id="JANRMS010001326">
    <property type="protein sequence ID" value="KAJ3529112.1"/>
    <property type="molecule type" value="Genomic_DNA"/>
</dbReference>